<protein>
    <submittedName>
        <fullName evidence="1">2845_t:CDS:1</fullName>
    </submittedName>
</protein>
<feature type="non-terminal residue" evidence="1">
    <location>
        <position position="1"/>
    </location>
</feature>
<dbReference type="Proteomes" id="UP000789706">
    <property type="component" value="Unassembled WGS sequence"/>
</dbReference>
<gene>
    <name evidence="1" type="ORF">DEBURN_LOCUS11437</name>
</gene>
<feature type="non-terminal residue" evidence="1">
    <location>
        <position position="65"/>
    </location>
</feature>
<proteinExistence type="predicted"/>
<organism evidence="1 2">
    <name type="scientific">Diversispora eburnea</name>
    <dbReference type="NCBI Taxonomy" id="1213867"/>
    <lineage>
        <taxon>Eukaryota</taxon>
        <taxon>Fungi</taxon>
        <taxon>Fungi incertae sedis</taxon>
        <taxon>Mucoromycota</taxon>
        <taxon>Glomeromycotina</taxon>
        <taxon>Glomeromycetes</taxon>
        <taxon>Diversisporales</taxon>
        <taxon>Diversisporaceae</taxon>
        <taxon>Diversispora</taxon>
    </lineage>
</organism>
<dbReference type="EMBL" id="CAJVPK010006373">
    <property type="protein sequence ID" value="CAG8650323.1"/>
    <property type="molecule type" value="Genomic_DNA"/>
</dbReference>
<sequence>ALYDNLKTIIENQLLNLIKLIKTISLFSTLLISEDQYEIYNIITKCWGPSYPNNQHPFFFLTGSA</sequence>
<keyword evidence="2" id="KW-1185">Reference proteome</keyword>
<accession>A0A9N9DTF4</accession>
<reference evidence="1" key="1">
    <citation type="submission" date="2021-06" db="EMBL/GenBank/DDBJ databases">
        <authorList>
            <person name="Kallberg Y."/>
            <person name="Tangrot J."/>
            <person name="Rosling A."/>
        </authorList>
    </citation>
    <scope>NUCLEOTIDE SEQUENCE</scope>
    <source>
        <strain evidence="1">AZ414A</strain>
    </source>
</reference>
<comment type="caution">
    <text evidence="1">The sequence shown here is derived from an EMBL/GenBank/DDBJ whole genome shotgun (WGS) entry which is preliminary data.</text>
</comment>
<evidence type="ECO:0000313" key="1">
    <source>
        <dbReference type="EMBL" id="CAG8650323.1"/>
    </source>
</evidence>
<evidence type="ECO:0000313" key="2">
    <source>
        <dbReference type="Proteomes" id="UP000789706"/>
    </source>
</evidence>
<dbReference type="OrthoDB" id="2443938at2759"/>
<dbReference type="AlphaFoldDB" id="A0A9N9DTF4"/>
<name>A0A9N9DTF4_9GLOM</name>